<name>A0ACB8YD23_9ASTR</name>
<evidence type="ECO:0000313" key="2">
    <source>
        <dbReference type="Proteomes" id="UP001056120"/>
    </source>
</evidence>
<dbReference type="EMBL" id="CM042045">
    <property type="protein sequence ID" value="KAI3683144.1"/>
    <property type="molecule type" value="Genomic_DNA"/>
</dbReference>
<sequence>MIYARRREQEYFYTSPDYGHLASKMGSVYLAKLLSQHLESVIKAKIPGIIALINKGIDEMEAELDRLGRPIAVDEGAKLYTILELCRAFDKIFKEHLDGGRPGGSRLEKLRS</sequence>
<reference evidence="1 2" key="2">
    <citation type="journal article" date="2022" name="Mol. Ecol. Resour.">
        <title>The genomes of chicory, endive, great burdock and yacon provide insights into Asteraceae paleo-polyploidization history and plant inulin production.</title>
        <authorList>
            <person name="Fan W."/>
            <person name="Wang S."/>
            <person name="Wang H."/>
            <person name="Wang A."/>
            <person name="Jiang F."/>
            <person name="Liu H."/>
            <person name="Zhao H."/>
            <person name="Xu D."/>
            <person name="Zhang Y."/>
        </authorList>
    </citation>
    <scope>NUCLEOTIDE SEQUENCE [LARGE SCALE GENOMIC DNA]</scope>
    <source>
        <strain evidence="2">cv. Yunnan</strain>
        <tissue evidence="1">Leaves</tissue>
    </source>
</reference>
<gene>
    <name evidence="1" type="ORF">L1987_83644</name>
</gene>
<reference evidence="2" key="1">
    <citation type="journal article" date="2022" name="Mol. Ecol. Resour.">
        <title>The genomes of chicory, endive, great burdock and yacon provide insights into Asteraceae palaeo-polyploidization history and plant inulin production.</title>
        <authorList>
            <person name="Fan W."/>
            <person name="Wang S."/>
            <person name="Wang H."/>
            <person name="Wang A."/>
            <person name="Jiang F."/>
            <person name="Liu H."/>
            <person name="Zhao H."/>
            <person name="Xu D."/>
            <person name="Zhang Y."/>
        </authorList>
    </citation>
    <scope>NUCLEOTIDE SEQUENCE [LARGE SCALE GENOMIC DNA]</scope>
    <source>
        <strain evidence="2">cv. Yunnan</strain>
    </source>
</reference>
<keyword evidence="2" id="KW-1185">Reference proteome</keyword>
<proteinExistence type="predicted"/>
<protein>
    <submittedName>
        <fullName evidence="1">Uncharacterized protein</fullName>
    </submittedName>
</protein>
<organism evidence="1 2">
    <name type="scientific">Smallanthus sonchifolius</name>
    <dbReference type="NCBI Taxonomy" id="185202"/>
    <lineage>
        <taxon>Eukaryota</taxon>
        <taxon>Viridiplantae</taxon>
        <taxon>Streptophyta</taxon>
        <taxon>Embryophyta</taxon>
        <taxon>Tracheophyta</taxon>
        <taxon>Spermatophyta</taxon>
        <taxon>Magnoliopsida</taxon>
        <taxon>eudicotyledons</taxon>
        <taxon>Gunneridae</taxon>
        <taxon>Pentapetalae</taxon>
        <taxon>asterids</taxon>
        <taxon>campanulids</taxon>
        <taxon>Asterales</taxon>
        <taxon>Asteraceae</taxon>
        <taxon>Asteroideae</taxon>
        <taxon>Heliantheae alliance</taxon>
        <taxon>Millerieae</taxon>
        <taxon>Smallanthus</taxon>
    </lineage>
</organism>
<evidence type="ECO:0000313" key="1">
    <source>
        <dbReference type="EMBL" id="KAI3683144.1"/>
    </source>
</evidence>
<dbReference type="Proteomes" id="UP001056120">
    <property type="component" value="Linkage Group LG28"/>
</dbReference>
<accession>A0ACB8YD23</accession>
<comment type="caution">
    <text evidence="1">The sequence shown here is derived from an EMBL/GenBank/DDBJ whole genome shotgun (WGS) entry which is preliminary data.</text>
</comment>